<dbReference type="Proteomes" id="UP000219993">
    <property type="component" value="Chromosome"/>
</dbReference>
<dbReference type="AlphaFoldDB" id="A0A291P7B9"/>
<name>A0A291P7B9_9GAMM</name>
<dbReference type="RefSeq" id="WP_097789170.1">
    <property type="nucleotide sequence ID" value="NZ_BAAADT010000002.1"/>
</dbReference>
<dbReference type="KEGG" id="hbe:BEI_1781"/>
<organism evidence="2 3">
    <name type="scientific">Halomonas beimenensis</name>
    <dbReference type="NCBI Taxonomy" id="475662"/>
    <lineage>
        <taxon>Bacteria</taxon>
        <taxon>Pseudomonadati</taxon>
        <taxon>Pseudomonadota</taxon>
        <taxon>Gammaproteobacteria</taxon>
        <taxon>Oceanospirillales</taxon>
        <taxon>Halomonadaceae</taxon>
        <taxon>Halomonas</taxon>
    </lineage>
</organism>
<protein>
    <submittedName>
        <fullName evidence="2">Uncharacterized protein</fullName>
    </submittedName>
</protein>
<evidence type="ECO:0000313" key="3">
    <source>
        <dbReference type="Proteomes" id="UP000219993"/>
    </source>
</evidence>
<feature type="region of interest" description="Disordered" evidence="1">
    <location>
        <begin position="66"/>
        <end position="86"/>
    </location>
</feature>
<sequence length="86" mass="8987">MQVLVVSYTPGSYLLETLEVLTPPGGGEVLVLADDRRVRVLHAVPLEAVQGVAYTLLVDELSREAPSTVAAGGRQVPAPPTGPRVA</sequence>
<accession>A0A291P7B9</accession>
<gene>
    <name evidence="2" type="ORF">BEI_1781</name>
</gene>
<proteinExistence type="predicted"/>
<feature type="compositionally biased region" description="Pro residues" evidence="1">
    <location>
        <begin position="77"/>
        <end position="86"/>
    </location>
</feature>
<keyword evidence="3" id="KW-1185">Reference proteome</keyword>
<dbReference type="EMBL" id="CP021435">
    <property type="protein sequence ID" value="ATJ82768.1"/>
    <property type="molecule type" value="Genomic_DNA"/>
</dbReference>
<reference evidence="2 3" key="1">
    <citation type="journal article" date="2017" name="Sci. Rep.">
        <title>Revealing the Saline Adaptation Strategies of the Halophilic Bacterium Halomonas beimenensis through High-throughput Omics and Transposon Mutagenesis Approaches.</title>
        <authorList>
            <person name="Chen Y.H."/>
            <person name="Lin S.S."/>
            <person name="Shyu Y.T."/>
        </authorList>
    </citation>
    <scope>NUCLEOTIDE SEQUENCE [LARGE SCALE GENOMIC DNA]</scope>
    <source>
        <strain evidence="2 3">NTU-111</strain>
    </source>
</reference>
<evidence type="ECO:0000256" key="1">
    <source>
        <dbReference type="SAM" id="MobiDB-lite"/>
    </source>
</evidence>
<evidence type="ECO:0000313" key="2">
    <source>
        <dbReference type="EMBL" id="ATJ82768.1"/>
    </source>
</evidence>